<feature type="region of interest" description="Disordered" evidence="1">
    <location>
        <begin position="1"/>
        <end position="121"/>
    </location>
</feature>
<feature type="compositionally biased region" description="Acidic residues" evidence="1">
    <location>
        <begin position="1246"/>
        <end position="1256"/>
    </location>
</feature>
<feature type="compositionally biased region" description="Low complexity" evidence="1">
    <location>
        <begin position="824"/>
        <end position="855"/>
    </location>
</feature>
<evidence type="ECO:0000313" key="3">
    <source>
        <dbReference type="Proteomes" id="UP000601435"/>
    </source>
</evidence>
<dbReference type="EMBL" id="CAJNJA010025697">
    <property type="protein sequence ID" value="CAE7547716.1"/>
    <property type="molecule type" value="Genomic_DNA"/>
</dbReference>
<comment type="caution">
    <text evidence="2">The sequence shown here is derived from an EMBL/GenBank/DDBJ whole genome shotgun (WGS) entry which is preliminary data.</text>
</comment>
<name>A0A812TT73_9DINO</name>
<evidence type="ECO:0000256" key="1">
    <source>
        <dbReference type="SAM" id="MobiDB-lite"/>
    </source>
</evidence>
<dbReference type="OrthoDB" id="442575at2759"/>
<evidence type="ECO:0000313" key="2">
    <source>
        <dbReference type="EMBL" id="CAE7547716.1"/>
    </source>
</evidence>
<organism evidence="2 3">
    <name type="scientific">Symbiodinium necroappetens</name>
    <dbReference type="NCBI Taxonomy" id="1628268"/>
    <lineage>
        <taxon>Eukaryota</taxon>
        <taxon>Sar</taxon>
        <taxon>Alveolata</taxon>
        <taxon>Dinophyceae</taxon>
        <taxon>Suessiales</taxon>
        <taxon>Symbiodiniaceae</taxon>
        <taxon>Symbiodinium</taxon>
    </lineage>
</organism>
<keyword evidence="3" id="KW-1185">Reference proteome</keyword>
<dbReference type="Proteomes" id="UP000601435">
    <property type="component" value="Unassembled WGS sequence"/>
</dbReference>
<feature type="compositionally biased region" description="Basic and acidic residues" evidence="1">
    <location>
        <begin position="44"/>
        <end position="61"/>
    </location>
</feature>
<sequence length="2212" mass="242161">MASDTRIFDGLPAEYQQVMSPSGNAAQEVDPAQQERLPTGVSPEARRTPADESAYARDRRGSSSCSSFAGGSGGDSAGTHDGVRGTASDGRTDKRAPGIAGGSVRSERDAQTGGRVPSTVQDSFLSPVSQADVRDPALFPHGGATQQTATSGLLLPSPFPSPTSQTVVAAETPSGLNLVQHGAAAMKWVAKLGEFVQRRAAYVTQSRLGEHTTVMQEQTVWSPTASRNVAQGETEPLFDRSQVRRLQELTAGAPHLYGAVQWEVGQSLRRLIPRTSWSRRFAGKWSKPWIDKKGFSKRTNVCGWSSRSSEESRRRQVKEAWVIDLVILLEVGEMLESEMDEIKEVSKATQQDFLDMTVSKGVLLFSVRMIMNPGEILEVKMKFATMCLKEFLVYFVDMAEVGEKNVLPTFEGCFRAIHQEYLFEIGLVKEPFTGGFNPCVQGIVGGTAAQGDGPGGAGGRIPLGETESPKNAMEALSQGIAQLQSAMAMQMGLSAAKPEAIRPGTSGAELPKLQEADEMAAIVGDWLHGLSGPMCDLTGGSAEWWSQLASALDAYYQDCVNSSAGKRLQLRADDYAGPLLREPRWLRVDKRAASMVLQAIPDSIRTEILANRLQSTLSILARILTIYRPGSAVERQQVLKALETPGSSSTAMELVEALRRWARRLKRTQDLSLQVPDPSILLRGLDQASRSLLEKHSEVAFRTNMLRYSLELDSAPTLLSAQKLQSHLLAEFEQIAYRGRGKAGTTNTPVVKAMGTGALDQGAGGSPKGPTLGANAVDASFYMTGPISKKKNEVNDASAVEGKGGQPRLRPLGKGSEGKRDDATVPSATSAPTAMATSTGTSSAGTSASTSMDSTVGAAGNAEGASSVRDVDDFLKNATQVLKMMAEQHTSSSQGQMLKKVIKDYASSTEWVKADEVDVVVAGDGVKPMRQSNAGTLLMEPEAKGAQTILPLRSLVSELVWTRKNVFYWRQTERSLQQYVVSGRVEDGFRAMASAPLATEELHGEMAKIITDLPTTEQQAWELMQQLGLQDAQAVENDGTAVLDIDTQIAAVLGGLRRHNALEHTLRTVVLYEVARAGRSHVCSEADVPLDGVGFSLWSSSESEEDESSLAWVFKWFRRWIAENRLDVCHFEQGGDWFVVVVGAHAVDRQAWERHLANDHVPYRPDCLQCIYNATGRPHRKSLHRGCYVLGAGMLGPVRVPGVKGEKYAVVFTYQFPKQKLVPEDQPIPDEQLDGWSLGAKVGEASQDEDIEEDVVGSDGYVSERGQESDVDVEDASGPQPISKAAKKKEVSDDWWEFRESAGVLIRHHVTPRTTLFRLTVWNGCPISPSMLDYTRVTEVKYVSGGVEDEEELKKDEETWEKIIGDLTKPVEMDTIYLVYPVRARRGGDIMLAAQEAVLRLKLWGLPVARLHSDRGSEFASHGAEEVAVGSRHLSHPIGSFGAPNKRCGRARCTLKYWTLAMQHAANRRVYERLGLSSPRLLQFASKVMIRRKVFGKNKKYDLTDRWEEGIYLGLSDSIKGGAIVLRPSGAPTETLNLKANVVDPHVLLAEREPDDGRGVGRVEPGEVPVVEMPEPSYRMSGKQPPPALMKLYRDMGLFKVKSGWTMKSRVQQQEEQARYFCGLGKFDVETCAEVLRDVHLGGGPKRKTRGKQTAALILGGYVHGGTRASTAITSKRPWLTKYLNMVSKTRTRETTLREPSWTTLGVFRAGKFHLIVISVISWACQTLPWKSGGLWLSDAHEVNEHDGTKGNDLQRELPDGSLAEGRVVDIKNKVAVFDPKKLHSYIEGKDGERRILAGFTPLGVEAIPLQSAAFMSRCGFPLENTGVDVYDVLDDEFEEANKDGSDLDTDGDSTEEEDVEQQARVLRCEIEEESKKLAVEDQESNYVRRPQEAFEKCAKELGRIQLKQLRQVLKICPEEAMGVEVEELLRALTGAVTLLNSEQTRELKKAGQNVYASGTSADTLRIAVALAVKMGWCIASTDVANAFTLAPMPKDLTYGLTPPTIVILAGAASPGETWQITRVLYGPREAARLWGDFRNARLAGARIEYEDVVIELTATTTDENLWRITFSGDDTVQGLVLAYVDDFMICAARGVVDADWKCTELEWVEGGHGRGIMVVDKELAHAVGCMASHALKRPLRSLEISKRVLKYLARTVEYGTLSQEVDDEALPLDGSVEFYAVLISVVVAAVGLWEFCEEDFTSATLVVEFTN</sequence>
<evidence type="ECO:0008006" key="4">
    <source>
        <dbReference type="Google" id="ProtNLM"/>
    </source>
</evidence>
<reference evidence="2" key="1">
    <citation type="submission" date="2021-02" db="EMBL/GenBank/DDBJ databases">
        <authorList>
            <person name="Dougan E. K."/>
            <person name="Rhodes N."/>
            <person name="Thang M."/>
            <person name="Chan C."/>
        </authorList>
    </citation>
    <scope>NUCLEOTIDE SEQUENCE</scope>
</reference>
<protein>
    <recommendedName>
        <fullName evidence="4">Copia protein</fullName>
    </recommendedName>
</protein>
<accession>A0A812TT73</accession>
<gene>
    <name evidence="2" type="ORF">SNEC2469_LOCUS15786</name>
</gene>
<feature type="region of interest" description="Disordered" evidence="1">
    <location>
        <begin position="793"/>
        <end position="864"/>
    </location>
</feature>
<feature type="region of interest" description="Disordered" evidence="1">
    <location>
        <begin position="1244"/>
        <end position="1286"/>
    </location>
</feature>
<proteinExistence type="predicted"/>